<accession>A0A0S2M0P0</accession>
<dbReference type="Proteomes" id="UP000059574">
    <property type="component" value="Chromosome"/>
</dbReference>
<gene>
    <name evidence="1" type="ORF">AS189_13015</name>
</gene>
<organism evidence="1 2">
    <name type="scientific">Arthrobacter alpinus</name>
    <dbReference type="NCBI Taxonomy" id="656366"/>
    <lineage>
        <taxon>Bacteria</taxon>
        <taxon>Bacillati</taxon>
        <taxon>Actinomycetota</taxon>
        <taxon>Actinomycetes</taxon>
        <taxon>Micrococcales</taxon>
        <taxon>Micrococcaceae</taxon>
        <taxon>Arthrobacter</taxon>
    </lineage>
</organism>
<name>A0A0S2M0P0_9MICC</name>
<reference evidence="2" key="1">
    <citation type="submission" date="2015-11" db="EMBL/GenBank/DDBJ databases">
        <authorList>
            <person name="Kumar R."/>
            <person name="Singh D."/>
            <person name="Swarnkar M.K."/>
            <person name="Singh A.K."/>
            <person name="Kumar S."/>
        </authorList>
    </citation>
    <scope>NUCLEOTIDE SEQUENCE [LARGE SCALE GENOMIC DNA]</scope>
    <source>
        <strain evidence="2">ERGS4:06</strain>
    </source>
</reference>
<dbReference type="AlphaFoldDB" id="A0A0S2M0P0"/>
<protein>
    <submittedName>
        <fullName evidence="1">Uncharacterized protein</fullName>
    </submittedName>
</protein>
<proteinExistence type="predicted"/>
<dbReference type="EMBL" id="CP013200">
    <property type="protein sequence ID" value="ALO67252.1"/>
    <property type="molecule type" value="Genomic_DNA"/>
</dbReference>
<reference evidence="1 2" key="2">
    <citation type="journal article" date="2016" name="J. Biotechnol.">
        <title>Complete genome sequence of Arthrobacter alpinus ERGS4:06, a yellow pigmented bacterium tolerant to cold and radiations isolated from Sikkim Himalaya.</title>
        <authorList>
            <person name="Kumar R."/>
            <person name="Singh D."/>
            <person name="Swarnkar M.K."/>
            <person name="Singh A.K."/>
            <person name="Kumar S."/>
        </authorList>
    </citation>
    <scope>NUCLEOTIDE SEQUENCE [LARGE SCALE GENOMIC DNA]</scope>
    <source>
        <strain evidence="1 2">ERGS4:06</strain>
    </source>
</reference>
<evidence type="ECO:0000313" key="2">
    <source>
        <dbReference type="Proteomes" id="UP000059574"/>
    </source>
</evidence>
<sequence length="86" mass="9500">MTKYWAFLIVRKAHRMLPAKEGITQGWTFCGAHSYAQVCAGLRQGAKRHEVEAVGPLFLSQAKMRPSKIVGRSTPTTVLSLTITGR</sequence>
<evidence type="ECO:0000313" key="1">
    <source>
        <dbReference type="EMBL" id="ALO67252.1"/>
    </source>
</evidence>